<evidence type="ECO:0000256" key="3">
    <source>
        <dbReference type="ARBA" id="ARBA00023186"/>
    </source>
</evidence>
<gene>
    <name evidence="6" type="ORF">Bpfe_023579</name>
</gene>
<reference evidence="6" key="1">
    <citation type="journal article" date="2023" name="PLoS Negl. Trop. Dis.">
        <title>A genome sequence for Biomphalaria pfeifferi, the major vector snail for the human-infecting parasite Schistosoma mansoni.</title>
        <authorList>
            <person name="Bu L."/>
            <person name="Lu L."/>
            <person name="Laidemitt M.R."/>
            <person name="Zhang S.M."/>
            <person name="Mutuku M."/>
            <person name="Mkoji G."/>
            <person name="Steinauer M."/>
            <person name="Loker E.S."/>
        </authorList>
    </citation>
    <scope>NUCLEOTIDE SEQUENCE</scope>
    <source>
        <strain evidence="6">KasaAsao</strain>
    </source>
</reference>
<dbReference type="Pfam" id="PF05347">
    <property type="entry name" value="Complex1_LYR"/>
    <property type="match status" value="1"/>
</dbReference>
<keyword evidence="3" id="KW-0143">Chaperone</keyword>
<dbReference type="CDD" id="cd20268">
    <property type="entry name" value="Complex1_LYR_SDHAF1_LYRM8"/>
    <property type="match status" value="1"/>
</dbReference>
<evidence type="ECO:0000313" key="7">
    <source>
        <dbReference type="Proteomes" id="UP001233172"/>
    </source>
</evidence>
<proteinExistence type="inferred from homology"/>
<evidence type="ECO:0000256" key="2">
    <source>
        <dbReference type="ARBA" id="ARBA00023128"/>
    </source>
</evidence>
<name>A0AAD8B2X7_BIOPF</name>
<evidence type="ECO:0000256" key="1">
    <source>
        <dbReference type="ARBA" id="ARBA00004305"/>
    </source>
</evidence>
<dbReference type="PANTHER" id="PTHR47046">
    <property type="entry name" value="SUCCINATE DEHYDROGENASE ASSEMBLY FACTOR 1, MITOCHONDRIAL"/>
    <property type="match status" value="1"/>
</dbReference>
<protein>
    <submittedName>
        <fullName evidence="6">Succinate dehydrogenase assembly factor 1 mitochondrial</fullName>
    </submittedName>
</protein>
<accession>A0AAD8B2X7</accession>
<evidence type="ECO:0000256" key="4">
    <source>
        <dbReference type="ARBA" id="ARBA00025715"/>
    </source>
</evidence>
<organism evidence="6 7">
    <name type="scientific">Biomphalaria pfeifferi</name>
    <name type="common">Bloodfluke planorb</name>
    <name type="synonym">Freshwater snail</name>
    <dbReference type="NCBI Taxonomy" id="112525"/>
    <lineage>
        <taxon>Eukaryota</taxon>
        <taxon>Metazoa</taxon>
        <taxon>Spiralia</taxon>
        <taxon>Lophotrochozoa</taxon>
        <taxon>Mollusca</taxon>
        <taxon>Gastropoda</taxon>
        <taxon>Heterobranchia</taxon>
        <taxon>Euthyneura</taxon>
        <taxon>Panpulmonata</taxon>
        <taxon>Hygrophila</taxon>
        <taxon>Lymnaeoidea</taxon>
        <taxon>Planorbidae</taxon>
        <taxon>Biomphalaria</taxon>
    </lineage>
</organism>
<comment type="caution">
    <text evidence="6">The sequence shown here is derived from an EMBL/GenBank/DDBJ whole genome shotgun (WGS) entry which is preliminary data.</text>
</comment>
<dbReference type="GO" id="GO:0005759">
    <property type="term" value="C:mitochondrial matrix"/>
    <property type="evidence" value="ECO:0007669"/>
    <property type="project" value="UniProtKB-SubCell"/>
</dbReference>
<reference evidence="6" key="2">
    <citation type="submission" date="2023-04" db="EMBL/GenBank/DDBJ databases">
        <authorList>
            <person name="Bu L."/>
            <person name="Lu L."/>
            <person name="Laidemitt M.R."/>
            <person name="Zhang S.M."/>
            <person name="Mutuku M."/>
            <person name="Mkoji G."/>
            <person name="Steinauer M."/>
            <person name="Loker E.S."/>
        </authorList>
    </citation>
    <scope>NUCLEOTIDE SEQUENCE</scope>
    <source>
        <strain evidence="6">KasaAsao</strain>
        <tissue evidence="6">Whole Snail</tissue>
    </source>
</reference>
<comment type="subcellular location">
    <subcellularLocation>
        <location evidence="1">Mitochondrion matrix</location>
    </subcellularLocation>
</comment>
<evidence type="ECO:0000313" key="6">
    <source>
        <dbReference type="EMBL" id="KAK0047011.1"/>
    </source>
</evidence>
<dbReference type="PANTHER" id="PTHR47046:SF1">
    <property type="entry name" value="SUCCINATE DEHYDROGENASE ASSEMBLY FACTOR 1, MITOCHONDRIAL"/>
    <property type="match status" value="1"/>
</dbReference>
<dbReference type="EMBL" id="JASAOG010000157">
    <property type="protein sequence ID" value="KAK0047011.1"/>
    <property type="molecule type" value="Genomic_DNA"/>
</dbReference>
<evidence type="ECO:0000259" key="5">
    <source>
        <dbReference type="Pfam" id="PF05347"/>
    </source>
</evidence>
<comment type="similarity">
    <text evidence="4">Belongs to the complex I LYR family. SDHAF1 subfamily.</text>
</comment>
<dbReference type="InterPro" id="IPR008011">
    <property type="entry name" value="Complex1_LYR_dom"/>
</dbReference>
<dbReference type="InterPro" id="IPR052687">
    <property type="entry name" value="SDHAF1"/>
</dbReference>
<keyword evidence="2" id="KW-0496">Mitochondrion</keyword>
<dbReference type="GO" id="GO:0034553">
    <property type="term" value="P:mitochondrial respiratory chain complex II assembly"/>
    <property type="evidence" value="ECO:0007669"/>
    <property type="project" value="InterPro"/>
</dbReference>
<sequence length="96" mass="11132">MAMRHSKVQKQVLSLYKQFLKVTKDKPSFQDYVRQEFRQNAELSKSDVIKIDYLLRRGWRQLEVLKSSAVKSAGVFVKDIPSDQLTVSNDKKPNSS</sequence>
<dbReference type="AlphaFoldDB" id="A0AAD8B2X7"/>
<dbReference type="Proteomes" id="UP001233172">
    <property type="component" value="Unassembled WGS sequence"/>
</dbReference>
<dbReference type="InterPro" id="IPR045295">
    <property type="entry name" value="Complex1_LYR_SDHAF1_LYRM8"/>
</dbReference>
<feature type="domain" description="Complex 1 LYR protein" evidence="5">
    <location>
        <begin position="10"/>
        <end position="64"/>
    </location>
</feature>
<keyword evidence="7" id="KW-1185">Reference proteome</keyword>